<evidence type="ECO:0000313" key="8">
    <source>
        <dbReference type="Proteomes" id="UP000320333"/>
    </source>
</evidence>
<dbReference type="EMBL" id="QEAP01000018">
    <property type="protein sequence ID" value="TPX77557.1"/>
    <property type="molecule type" value="Genomic_DNA"/>
</dbReference>
<dbReference type="AlphaFoldDB" id="A0A507FRG4"/>
<keyword evidence="8" id="KW-1185">Reference proteome</keyword>
<evidence type="ECO:0000256" key="5">
    <source>
        <dbReference type="SAM" id="MobiDB-lite"/>
    </source>
</evidence>
<comment type="subcellular location">
    <subcellularLocation>
        <location evidence="1">Mitochondrion</location>
    </subcellularLocation>
</comment>
<evidence type="ECO:0000259" key="6">
    <source>
        <dbReference type="PROSITE" id="PS51886"/>
    </source>
</evidence>
<dbReference type="STRING" id="246404.A0A507FRG4"/>
<name>A0A507FRG4_9FUNG</name>
<dbReference type="PANTHER" id="PTHR23354:SF62">
    <property type="entry name" value="MUSTARD, ISOFORM V"/>
    <property type="match status" value="1"/>
</dbReference>
<feature type="region of interest" description="Disordered" evidence="5">
    <location>
        <begin position="83"/>
        <end position="139"/>
    </location>
</feature>
<dbReference type="SMART" id="SM00584">
    <property type="entry name" value="TLDc"/>
    <property type="match status" value="1"/>
</dbReference>
<dbReference type="Proteomes" id="UP000320333">
    <property type="component" value="Unassembled WGS sequence"/>
</dbReference>
<evidence type="ECO:0000256" key="4">
    <source>
        <dbReference type="ARBA" id="ARBA00040604"/>
    </source>
</evidence>
<feature type="compositionally biased region" description="Polar residues" evidence="5">
    <location>
        <begin position="94"/>
        <end position="128"/>
    </location>
</feature>
<reference evidence="7 8" key="1">
    <citation type="journal article" date="2019" name="Sci. Rep.">
        <title>Comparative genomics of chytrid fungi reveal insights into the obligate biotrophic and pathogenic lifestyle of Synchytrium endobioticum.</title>
        <authorList>
            <person name="van de Vossenberg B.T.L.H."/>
            <person name="Warris S."/>
            <person name="Nguyen H.D.T."/>
            <person name="van Gent-Pelzer M.P.E."/>
            <person name="Joly D.L."/>
            <person name="van de Geest H.C."/>
            <person name="Bonants P.J.M."/>
            <person name="Smith D.S."/>
            <person name="Levesque C.A."/>
            <person name="van der Lee T.A.J."/>
        </authorList>
    </citation>
    <scope>NUCLEOTIDE SEQUENCE [LARGE SCALE GENOMIC DNA]</scope>
    <source>
        <strain evidence="7 8">CBS 675.73</strain>
    </source>
</reference>
<evidence type="ECO:0000256" key="2">
    <source>
        <dbReference type="ARBA" id="ARBA00009540"/>
    </source>
</evidence>
<feature type="region of interest" description="Disordered" evidence="5">
    <location>
        <begin position="155"/>
        <end position="176"/>
    </location>
</feature>
<dbReference type="PANTHER" id="PTHR23354">
    <property type="entry name" value="NUCLEOLAR PROTEIN 7/ESTROGEN RECEPTOR COACTIVATOR-RELATED"/>
    <property type="match status" value="1"/>
</dbReference>
<evidence type="ECO:0000256" key="1">
    <source>
        <dbReference type="ARBA" id="ARBA00004173"/>
    </source>
</evidence>
<dbReference type="GO" id="GO:0005739">
    <property type="term" value="C:mitochondrion"/>
    <property type="evidence" value="ECO:0007669"/>
    <property type="project" value="UniProtKB-SubCell"/>
</dbReference>
<dbReference type="InterPro" id="IPR006571">
    <property type="entry name" value="TLDc_dom"/>
</dbReference>
<feature type="region of interest" description="Disordered" evidence="5">
    <location>
        <begin position="25"/>
        <end position="52"/>
    </location>
</feature>
<feature type="compositionally biased region" description="Polar residues" evidence="5">
    <location>
        <begin position="158"/>
        <end position="168"/>
    </location>
</feature>
<organism evidence="7 8">
    <name type="scientific">Chytriomyces confervae</name>
    <dbReference type="NCBI Taxonomy" id="246404"/>
    <lineage>
        <taxon>Eukaryota</taxon>
        <taxon>Fungi</taxon>
        <taxon>Fungi incertae sedis</taxon>
        <taxon>Chytridiomycota</taxon>
        <taxon>Chytridiomycota incertae sedis</taxon>
        <taxon>Chytridiomycetes</taxon>
        <taxon>Chytridiales</taxon>
        <taxon>Chytriomycetaceae</taxon>
        <taxon>Chytriomyces</taxon>
    </lineage>
</organism>
<comment type="caution">
    <text evidence="7">The sequence shown here is derived from an EMBL/GenBank/DDBJ whole genome shotgun (WGS) entry which is preliminary data.</text>
</comment>
<comment type="similarity">
    <text evidence="2">Belongs to the OXR1 family.</text>
</comment>
<sequence length="507" mass="53434">MEDATNTSTNTNINVDINTAVTTNAEPWMTGETSGAGPATHTNVSADSGEEALSAAAYPPPIDSVNAAHEVVEVSAGLVSGDIAPVRSTDDDSLSVTPTEADQIAQRSNPNPTQRSHADNTSMSSPNSAHDPDQAPGTLGNFLWQLLSVSLADDDAYSNKSTSPSPQMHPSKPPVEVLHGVKDPDPIHIEMVATKHSMIDLSSPMNPPAISPAISIPAAASSSSASSASSAAYSNSQPNSTSPGIAASLFSFGRSFFTAPQAHKDTSSSLPTNSSSAWFASPTPLPSNSLSSATRQERDSLLDLATAPRPVKLLKPDLPEKAQTILSAAVAALIRPHLSPLHREASAWRLIYSLDHHGISLNTLYHKCESQAGLSNPVLLVIKDSDGGTFGAFANEAFRVQHGYFGNGSCFLFKLKVPPPSSNSDSSQTDTPEPQVSVFKATGANDYLVLGEAHFIALGGGEGHFGLWIDQDLYNGHSGPCQTFNNEQLSRKSEFVVQSLELWAFDI</sequence>
<gene>
    <name evidence="7" type="ORF">CcCBS67573_g01149</name>
</gene>
<dbReference type="OrthoDB" id="26679at2759"/>
<dbReference type="GO" id="GO:0006979">
    <property type="term" value="P:response to oxidative stress"/>
    <property type="evidence" value="ECO:0007669"/>
    <property type="project" value="TreeGrafter"/>
</dbReference>
<dbReference type="PROSITE" id="PS51886">
    <property type="entry name" value="TLDC"/>
    <property type="match status" value="1"/>
</dbReference>
<evidence type="ECO:0000313" key="7">
    <source>
        <dbReference type="EMBL" id="TPX77557.1"/>
    </source>
</evidence>
<evidence type="ECO:0000256" key="3">
    <source>
        <dbReference type="ARBA" id="ARBA00023128"/>
    </source>
</evidence>
<proteinExistence type="inferred from homology"/>
<accession>A0A507FRG4</accession>
<feature type="domain" description="TLDc" evidence="6">
    <location>
        <begin position="324"/>
        <end position="506"/>
    </location>
</feature>
<protein>
    <recommendedName>
        <fullName evidence="4">Oxidation resistance protein 1</fullName>
    </recommendedName>
</protein>
<dbReference type="GO" id="GO:0005634">
    <property type="term" value="C:nucleus"/>
    <property type="evidence" value="ECO:0007669"/>
    <property type="project" value="TreeGrafter"/>
</dbReference>
<keyword evidence="3" id="KW-0496">Mitochondrion</keyword>
<dbReference type="Pfam" id="PF07534">
    <property type="entry name" value="TLD"/>
    <property type="match status" value="1"/>
</dbReference>